<dbReference type="InterPro" id="IPR052178">
    <property type="entry name" value="Sec_Metab_Biosynth_SDR"/>
</dbReference>
<dbReference type="PRINTS" id="PR00081">
    <property type="entry name" value="GDHRDH"/>
</dbReference>
<keyword evidence="2" id="KW-0521">NADP</keyword>
<accession>A0A3Q9QZB9</accession>
<dbReference type="EC" id="1.1.1.69" evidence="5"/>
<evidence type="ECO:0000256" key="3">
    <source>
        <dbReference type="ARBA" id="ARBA00023002"/>
    </source>
</evidence>
<dbReference type="GO" id="GO:0008874">
    <property type="term" value="F:gluconate 5-dehydrogenase activity"/>
    <property type="evidence" value="ECO:0007669"/>
    <property type="project" value="UniProtKB-EC"/>
</dbReference>
<evidence type="ECO:0000256" key="4">
    <source>
        <dbReference type="RuleBase" id="RU000363"/>
    </source>
</evidence>
<dbReference type="GO" id="GO:0008206">
    <property type="term" value="P:bile acid metabolic process"/>
    <property type="evidence" value="ECO:0007669"/>
    <property type="project" value="UniProtKB-ARBA"/>
</dbReference>
<dbReference type="NCBIfam" id="NF005559">
    <property type="entry name" value="PRK07231.1"/>
    <property type="match status" value="1"/>
</dbReference>
<dbReference type="PANTHER" id="PTHR43618:SF8">
    <property type="entry name" value="7ALPHA-HYDROXYSTEROID DEHYDROGENASE"/>
    <property type="match status" value="1"/>
</dbReference>
<dbReference type="PROSITE" id="PS00061">
    <property type="entry name" value="ADH_SHORT"/>
    <property type="match status" value="1"/>
</dbReference>
<dbReference type="KEGG" id="nmk:CHR53_14590"/>
<dbReference type="EMBL" id="CP022572">
    <property type="protein sequence ID" value="AZU62406.1"/>
    <property type="molecule type" value="Genomic_DNA"/>
</dbReference>
<dbReference type="InterPro" id="IPR002347">
    <property type="entry name" value="SDR_fam"/>
</dbReference>
<evidence type="ECO:0000313" key="6">
    <source>
        <dbReference type="Proteomes" id="UP000282892"/>
    </source>
</evidence>
<name>A0A3Q9QZB9_9BACI</name>
<gene>
    <name evidence="5" type="ORF">CHR53_14590</name>
</gene>
<dbReference type="InterPro" id="IPR020904">
    <property type="entry name" value="Sc_DH/Rdtase_CS"/>
</dbReference>
<keyword evidence="6" id="KW-1185">Reference proteome</keyword>
<keyword evidence="3 5" id="KW-0560">Oxidoreductase</keyword>
<dbReference type="NCBIfam" id="NF006070">
    <property type="entry name" value="PRK08213.1"/>
    <property type="match status" value="1"/>
</dbReference>
<protein>
    <submittedName>
        <fullName evidence="5">Gluconate 5-dehydrogenase</fullName>
        <ecNumber evidence="5">1.1.1.69</ecNumber>
    </submittedName>
</protein>
<dbReference type="FunFam" id="3.40.50.720:FF:000084">
    <property type="entry name" value="Short-chain dehydrogenase reductase"/>
    <property type="match status" value="1"/>
</dbReference>
<dbReference type="PRINTS" id="PR00080">
    <property type="entry name" value="SDRFAMILY"/>
</dbReference>
<dbReference type="Proteomes" id="UP000282892">
    <property type="component" value="Chromosome"/>
</dbReference>
<dbReference type="Pfam" id="PF00106">
    <property type="entry name" value="adh_short"/>
    <property type="match status" value="1"/>
</dbReference>
<proteinExistence type="inferred from homology"/>
<dbReference type="Gene3D" id="3.40.50.720">
    <property type="entry name" value="NAD(P)-binding Rossmann-like Domain"/>
    <property type="match status" value="1"/>
</dbReference>
<dbReference type="PANTHER" id="PTHR43618">
    <property type="entry name" value="7-ALPHA-HYDROXYSTEROID DEHYDROGENASE"/>
    <property type="match status" value="1"/>
</dbReference>
<sequence length="256" mass="27176">MEELFNLKGKTAIITGGGRGLGKQMAIALAKAGANLVLCSRKVDACQEVCKELDEYGVKCLSIKCDVTKVGDIQKVIEKTVNTFGTIDILINNSGASWLAPFMDLPEEKWDYVLDVNTKGPFLFSQAVAKVMIPQGSGKIVNIASVLGLGGVNPEIMDTIAYNTSKGAIITFTKDLAVKLAKHNIQVNAIAPGFFPTKITQGLLEKSNHPLHAHIPAGRFGSDTDLAGPILLLTSKASDYITGHILIVDGGISALV</sequence>
<evidence type="ECO:0000256" key="1">
    <source>
        <dbReference type="ARBA" id="ARBA00006484"/>
    </source>
</evidence>
<evidence type="ECO:0000313" key="5">
    <source>
        <dbReference type="EMBL" id="AZU62406.1"/>
    </source>
</evidence>
<dbReference type="InterPro" id="IPR036291">
    <property type="entry name" value="NAD(P)-bd_dom_sf"/>
</dbReference>
<organism evidence="5 6">
    <name type="scientific">Neobacillus mesonae</name>
    <dbReference type="NCBI Taxonomy" id="1193713"/>
    <lineage>
        <taxon>Bacteria</taxon>
        <taxon>Bacillati</taxon>
        <taxon>Bacillota</taxon>
        <taxon>Bacilli</taxon>
        <taxon>Bacillales</taxon>
        <taxon>Bacillaceae</taxon>
        <taxon>Neobacillus</taxon>
    </lineage>
</organism>
<dbReference type="RefSeq" id="WP_127487109.1">
    <property type="nucleotide sequence ID" value="NZ_CP022572.1"/>
</dbReference>
<reference evidence="5 6" key="1">
    <citation type="submission" date="2017-07" db="EMBL/GenBank/DDBJ databases">
        <title>The complete genome sequence of Bacillus mesonae strain H20-5, an efficient strain improving plant abiotic stress resistance.</title>
        <authorList>
            <person name="Kim S.Y."/>
            <person name="Song H."/>
            <person name="Sang M.K."/>
            <person name="Weon H.-Y."/>
            <person name="Song J."/>
        </authorList>
    </citation>
    <scope>NUCLEOTIDE SEQUENCE [LARGE SCALE GENOMIC DNA]</scope>
    <source>
        <strain evidence="5 6">H20-5</strain>
    </source>
</reference>
<evidence type="ECO:0000256" key="2">
    <source>
        <dbReference type="ARBA" id="ARBA00022857"/>
    </source>
</evidence>
<dbReference type="AlphaFoldDB" id="A0A3Q9QZB9"/>
<dbReference type="STRING" id="1193713.GCA_001636315_05363"/>
<dbReference type="OrthoDB" id="9803333at2"/>
<comment type="similarity">
    <text evidence="1 4">Belongs to the short-chain dehydrogenases/reductases (SDR) family.</text>
</comment>
<dbReference type="SUPFAM" id="SSF51735">
    <property type="entry name" value="NAD(P)-binding Rossmann-fold domains"/>
    <property type="match status" value="1"/>
</dbReference>